<dbReference type="InterPro" id="IPR045582">
    <property type="entry name" value="Trehalase-like_N"/>
</dbReference>
<dbReference type="AlphaFoldDB" id="A0A4Q2M1X2"/>
<dbReference type="Pfam" id="PF19291">
    <property type="entry name" value="TREH_N"/>
    <property type="match status" value="1"/>
</dbReference>
<dbReference type="OrthoDB" id="3902805at2"/>
<reference evidence="4 5" key="1">
    <citation type="submission" date="2019-01" db="EMBL/GenBank/DDBJ databases">
        <title>Agromyces.</title>
        <authorList>
            <person name="Li J."/>
        </authorList>
    </citation>
    <scope>NUCLEOTIDE SEQUENCE [LARGE SCALE GENOMIC DNA]</scope>
    <source>
        <strain evidence="4 5">DSM 23870</strain>
    </source>
</reference>
<dbReference type="EMBL" id="SDPM01000006">
    <property type="protein sequence ID" value="RXZ85925.1"/>
    <property type="molecule type" value="Genomic_DNA"/>
</dbReference>
<feature type="domain" description="Trehalase-like N-terminal" evidence="2">
    <location>
        <begin position="4"/>
        <end position="170"/>
    </location>
</feature>
<dbReference type="Proteomes" id="UP000581087">
    <property type="component" value="Unassembled WGS sequence"/>
</dbReference>
<reference evidence="3 6" key="2">
    <citation type="submission" date="2020-07" db="EMBL/GenBank/DDBJ databases">
        <title>Sequencing the genomes of 1000 actinobacteria strains.</title>
        <authorList>
            <person name="Klenk H.-P."/>
        </authorList>
    </citation>
    <scope>NUCLEOTIDE SEQUENCE [LARGE SCALE GENOMIC DNA]</scope>
    <source>
        <strain evidence="3 6">DSM 23870</strain>
    </source>
</reference>
<dbReference type="Proteomes" id="UP000292686">
    <property type="component" value="Unassembled WGS sequence"/>
</dbReference>
<keyword evidence="5" id="KW-1185">Reference proteome</keyword>
<sequence length="577" mass="62466">MPLDIDQYALLADSRTGALVGADGSIDWLCVPRFDAASVFGALLGDADHGRWLLAPVGDARLVSRAYDGDTFTLETVWATDDGVARVTDVMPVGDGSHVVRRIEGVSGRVVMRHELRVRFDYAEALPWVRQGDDGLVAVAGPDALVVRGLLWQADGFSHEAIVSVTAGERVDTVLSWFPSYAAPPATLDVEAALRTTRDWWADWAAGSSSTGLVRRSLLVLRALSNIDTGGIVAAATTSLPEDFGGSRNWDYRFVWLRDAALAIEELLAAGFTEEAAEWRDWLIRAVAGDPADVQIMYGVAGERRLTEWVADSLPGYRGSAPVRIGNAAFTQTQVDVFGEVLRALGLARDAGLVEDDLSWPLEVELLTHLETIWQQPDRGIWEIRGPARHFVHSRAMAWAAFDAGIRGIDSGRRGPRARWALVRDAIRASILADGVAPGGWFRQHDETDEVDASLLVLPMIGFCAADDPIMLATVERIEQTLVVDGLVRRYRTESGVDGVEGGENAFLACSFWLVQQYARSGRADDAQQLFDRLSALANDVGLLAEQYDSGAGRAAGNVPQALSHLTLVAAARALAS</sequence>
<feature type="domain" description="GH15-like" evidence="1">
    <location>
        <begin position="223"/>
        <end position="572"/>
    </location>
</feature>
<dbReference type="RefSeq" id="WP_129175453.1">
    <property type="nucleotide sequence ID" value="NZ_JACCBI010000001.1"/>
</dbReference>
<evidence type="ECO:0000259" key="2">
    <source>
        <dbReference type="Pfam" id="PF19291"/>
    </source>
</evidence>
<proteinExistence type="predicted"/>
<dbReference type="SUPFAM" id="SSF48208">
    <property type="entry name" value="Six-hairpin glycosidases"/>
    <property type="match status" value="1"/>
</dbReference>
<dbReference type="Gene3D" id="1.50.10.10">
    <property type="match status" value="1"/>
</dbReference>
<dbReference type="EMBL" id="JACCBI010000001">
    <property type="protein sequence ID" value="NYD68540.1"/>
    <property type="molecule type" value="Genomic_DNA"/>
</dbReference>
<name>A0A4Q2M1X2_9MICO</name>
<comment type="caution">
    <text evidence="4">The sequence shown here is derived from an EMBL/GenBank/DDBJ whole genome shotgun (WGS) entry which is preliminary data.</text>
</comment>
<dbReference type="GO" id="GO:0004553">
    <property type="term" value="F:hydrolase activity, hydrolyzing O-glycosyl compounds"/>
    <property type="evidence" value="ECO:0007669"/>
    <property type="project" value="UniProtKB-ARBA"/>
</dbReference>
<evidence type="ECO:0000259" key="1">
    <source>
        <dbReference type="Pfam" id="PF00723"/>
    </source>
</evidence>
<evidence type="ECO:0000313" key="4">
    <source>
        <dbReference type="EMBL" id="RXZ85925.1"/>
    </source>
</evidence>
<dbReference type="InterPro" id="IPR012341">
    <property type="entry name" value="6hp_glycosidase-like_sf"/>
</dbReference>
<accession>A0A4Q2M1X2</accession>
<dbReference type="Pfam" id="PF00723">
    <property type="entry name" value="Glyco_hydro_15"/>
    <property type="match status" value="1"/>
</dbReference>
<dbReference type="PANTHER" id="PTHR31616">
    <property type="entry name" value="TREHALASE"/>
    <property type="match status" value="1"/>
</dbReference>
<keyword evidence="4" id="KW-0378">Hydrolase</keyword>
<organism evidence="4 5">
    <name type="scientific">Agromyces atrinae</name>
    <dbReference type="NCBI Taxonomy" id="592376"/>
    <lineage>
        <taxon>Bacteria</taxon>
        <taxon>Bacillati</taxon>
        <taxon>Actinomycetota</taxon>
        <taxon>Actinomycetes</taxon>
        <taxon>Micrococcales</taxon>
        <taxon>Microbacteriaceae</taxon>
        <taxon>Agromyces</taxon>
    </lineage>
</organism>
<dbReference type="InterPro" id="IPR008928">
    <property type="entry name" value="6-hairpin_glycosidase_sf"/>
</dbReference>
<dbReference type="GO" id="GO:0005975">
    <property type="term" value="P:carbohydrate metabolic process"/>
    <property type="evidence" value="ECO:0007669"/>
    <property type="project" value="InterPro"/>
</dbReference>
<evidence type="ECO:0000313" key="3">
    <source>
        <dbReference type="EMBL" id="NYD68540.1"/>
    </source>
</evidence>
<dbReference type="InterPro" id="IPR011613">
    <property type="entry name" value="GH15-like"/>
</dbReference>
<evidence type="ECO:0000313" key="5">
    <source>
        <dbReference type="Proteomes" id="UP000292686"/>
    </source>
</evidence>
<protein>
    <submittedName>
        <fullName evidence="3">GH15 family glucan-1,4-alpha-glucosidase</fullName>
    </submittedName>
    <submittedName>
        <fullName evidence="4">Glycoside hydrolase family 15 protein</fullName>
    </submittedName>
</protein>
<gene>
    <name evidence="3" type="ORF">BJ972_003059</name>
    <name evidence="4" type="ORF">ESP50_11950</name>
</gene>
<dbReference type="PANTHER" id="PTHR31616:SF0">
    <property type="entry name" value="GLUCAN 1,4-ALPHA-GLUCOSIDASE"/>
    <property type="match status" value="1"/>
</dbReference>
<evidence type="ECO:0000313" key="6">
    <source>
        <dbReference type="Proteomes" id="UP000581087"/>
    </source>
</evidence>